<dbReference type="EMBL" id="JBDPZC010000002">
    <property type="protein sequence ID" value="MEO3712506.1"/>
    <property type="molecule type" value="Genomic_DNA"/>
</dbReference>
<evidence type="ECO:0000313" key="2">
    <source>
        <dbReference type="Proteomes" id="UP001462640"/>
    </source>
</evidence>
<name>A0ABV0GBS5_9BURK</name>
<gene>
    <name evidence="1" type="ORF">ABDJ40_06970</name>
</gene>
<accession>A0ABV0GBS5</accession>
<dbReference type="Proteomes" id="UP001462640">
    <property type="component" value="Unassembled WGS sequence"/>
</dbReference>
<sequence length="221" mass="23646">MQLGDAGKALALADEIGSCLSLKANREAMERLGRSQVLPADSALSDPAEAARTESMCQALGSQGRDLQRRLFLLAAAQGDPRATVRVYREQWDPSGTASAQIGRWALEGTSALAFNTVLLEHNPAAFGLSPSDWDVLCRALVLAAQTPALEYEGFQAALFTVQQRASMERAGVHGAQGWALWQAGQIPAVNLADLQLPAADEQRAQRIVRTLVAATRPAEQ</sequence>
<evidence type="ECO:0000313" key="1">
    <source>
        <dbReference type="EMBL" id="MEO3712506.1"/>
    </source>
</evidence>
<dbReference type="RefSeq" id="WP_347608011.1">
    <property type="nucleotide sequence ID" value="NZ_JBDPZC010000002.1"/>
</dbReference>
<reference evidence="1 2" key="1">
    <citation type="submission" date="2024-05" db="EMBL/GenBank/DDBJ databases">
        <title>Roseateles sp. 2.12 16S ribosomal RNA gene Genome sequencing and assembly.</title>
        <authorList>
            <person name="Woo H."/>
        </authorList>
    </citation>
    <scope>NUCLEOTIDE SEQUENCE [LARGE SCALE GENOMIC DNA]</scope>
    <source>
        <strain evidence="1 2">2.12</strain>
    </source>
</reference>
<protein>
    <submittedName>
        <fullName evidence="1">Uncharacterized protein</fullName>
    </submittedName>
</protein>
<organism evidence="1 2">
    <name type="scientific">Roseateles flavus</name>
    <dbReference type="NCBI Taxonomy" id="3149041"/>
    <lineage>
        <taxon>Bacteria</taxon>
        <taxon>Pseudomonadati</taxon>
        <taxon>Pseudomonadota</taxon>
        <taxon>Betaproteobacteria</taxon>
        <taxon>Burkholderiales</taxon>
        <taxon>Sphaerotilaceae</taxon>
        <taxon>Roseateles</taxon>
    </lineage>
</organism>
<keyword evidence="2" id="KW-1185">Reference proteome</keyword>
<comment type="caution">
    <text evidence="1">The sequence shown here is derived from an EMBL/GenBank/DDBJ whole genome shotgun (WGS) entry which is preliminary data.</text>
</comment>
<proteinExistence type="predicted"/>